<keyword evidence="2" id="KW-1185">Reference proteome</keyword>
<protein>
    <submittedName>
        <fullName evidence="1">DUF429 domain-containing protein</fullName>
    </submittedName>
</protein>
<name>A0A4R5KQ86_9BACL</name>
<gene>
    <name evidence="1" type="ORF">E1757_14115</name>
</gene>
<proteinExistence type="predicted"/>
<evidence type="ECO:0000313" key="2">
    <source>
        <dbReference type="Proteomes" id="UP000295636"/>
    </source>
</evidence>
<reference evidence="1 2" key="1">
    <citation type="submission" date="2019-03" db="EMBL/GenBank/DDBJ databases">
        <title>This is whole genome sequence of Paenibacillus sp MS74 strain.</title>
        <authorList>
            <person name="Trinh H.N."/>
        </authorList>
    </citation>
    <scope>NUCLEOTIDE SEQUENCE [LARGE SCALE GENOMIC DNA]</scope>
    <source>
        <strain evidence="1 2">MS74</strain>
    </source>
</reference>
<dbReference type="Proteomes" id="UP000295636">
    <property type="component" value="Unassembled WGS sequence"/>
</dbReference>
<comment type="caution">
    <text evidence="1">The sequence shown here is derived from an EMBL/GenBank/DDBJ whole genome shotgun (WGS) entry which is preliminary data.</text>
</comment>
<dbReference type="AlphaFoldDB" id="A0A4R5KQ86"/>
<evidence type="ECO:0000313" key="1">
    <source>
        <dbReference type="EMBL" id="TDF97726.1"/>
    </source>
</evidence>
<organism evidence="1 2">
    <name type="scientific">Paenibacillus piri</name>
    <dbReference type="NCBI Taxonomy" id="2547395"/>
    <lineage>
        <taxon>Bacteria</taxon>
        <taxon>Bacillati</taxon>
        <taxon>Bacillota</taxon>
        <taxon>Bacilli</taxon>
        <taxon>Bacillales</taxon>
        <taxon>Paenibacillaceae</taxon>
        <taxon>Paenibacillus</taxon>
    </lineage>
</organism>
<dbReference type="EMBL" id="SMRT01000005">
    <property type="protein sequence ID" value="TDF97726.1"/>
    <property type="molecule type" value="Genomic_DNA"/>
</dbReference>
<accession>A0A4R5KQ86</accession>
<sequence>MLSYPRKDVSRDDLVDALVLAVSAAAGKGRLVPVPDPPVPDDCGLPMAIWYGK</sequence>